<reference evidence="1" key="1">
    <citation type="submission" date="2018-02" db="EMBL/GenBank/DDBJ databases">
        <title>Rhizophora mucronata_Transcriptome.</title>
        <authorList>
            <person name="Meera S.P."/>
            <person name="Sreeshan A."/>
            <person name="Augustine A."/>
        </authorList>
    </citation>
    <scope>NUCLEOTIDE SEQUENCE</scope>
    <source>
        <tissue evidence="1">Leaf</tissue>
    </source>
</reference>
<protein>
    <submittedName>
        <fullName evidence="1">Uncharacterized protein</fullName>
    </submittedName>
</protein>
<sequence length="18" mass="2182">MEVYAFERASGEYRSRKC</sequence>
<name>A0A2P2NRU5_RHIMU</name>
<dbReference type="EMBL" id="GGEC01064681">
    <property type="protein sequence ID" value="MBX45165.1"/>
    <property type="molecule type" value="Transcribed_RNA"/>
</dbReference>
<accession>A0A2P2NRU5</accession>
<evidence type="ECO:0000313" key="1">
    <source>
        <dbReference type="EMBL" id="MBX45165.1"/>
    </source>
</evidence>
<dbReference type="AlphaFoldDB" id="A0A2P2NRU5"/>
<organism evidence="1">
    <name type="scientific">Rhizophora mucronata</name>
    <name type="common">Asiatic mangrove</name>
    <dbReference type="NCBI Taxonomy" id="61149"/>
    <lineage>
        <taxon>Eukaryota</taxon>
        <taxon>Viridiplantae</taxon>
        <taxon>Streptophyta</taxon>
        <taxon>Embryophyta</taxon>
        <taxon>Tracheophyta</taxon>
        <taxon>Spermatophyta</taxon>
        <taxon>Magnoliopsida</taxon>
        <taxon>eudicotyledons</taxon>
        <taxon>Gunneridae</taxon>
        <taxon>Pentapetalae</taxon>
        <taxon>rosids</taxon>
        <taxon>fabids</taxon>
        <taxon>Malpighiales</taxon>
        <taxon>Rhizophoraceae</taxon>
        <taxon>Rhizophora</taxon>
    </lineage>
</organism>
<proteinExistence type="predicted"/>